<sequence>MAQTGEDMATAIFDIAHQCLDSFEQIAAKQDESILTLPFASGDGPECSKSRSPSSRDFLGLRNSFSFWVDYTGALSLMDSSLDTRLRGLTDIFCMVMELLEMILRNLQRLSRYVGQPSTKSLNPTTSDLKELQTIMSRWEDASQAIDSALDRLHFIAAAIRKASAKQLEYSITTFLADDDIVFGRDAATFVRLKFPSARTGLCEQLGNSIAVRRRILLHKHRHAKRLAVRRVVEAVPSLKQTNGPEPKSTPTASPPTTDGVMHNLKVPASGVTKASRPDPQAPVLRHLRLSKRPALTTVISATPTAPGDSFEYPPPPKTQEGETRVQCPYCLMPLDIRELKNKGHEYWRHHVDEDLKPYVCLFPECAEALVFFTRRHEWKSHMENVHSIDWPRKVHTIIWYCDIDHDPYERFETEVQWRKHMKNPNSHPQRQLTVPTKAQLDALSPRKQQVALRERFVCPLCEQIPEKVRPLVEKGTRNPSEMYESLVDHVANHIKSLSLMSLPCLDSTPAPLDIDGESIAIEDSFRRLMHQGSVPQPPSGIEYLDGVSLPPEVWSTLDRENIAALKMPVPEGAWDKEYPYYVHPDDPPEPLDDEWIKTWKIWKEQRDPLAQEPVGLDPVIAALKNAKSFADLRSQGPELELRTRHSKNAIQDQVKSSRRHWLVPFERNEGFVGREDVLRLLFDRIPPSNNKDACQRTIIEGLGGVGKSQIAVEAAFRLRNADPSCSVFWVPVVDATMFENAYRDIGRLLSVAGLDDDKADVKALVQAAISHDDAGHWLLIIDNVDDPELMFGPRGLARYLPCSMKGSILFTTRTREITERLFVHVADIVKITKMRREEAREMLQGRLREDQVQDAASTDELLDFLDDLPLAIQQASAYISKTGISIARYLEHCRPSDAILVKLLSRDFEDRGRYDRIKNPVATTWLISFKHISRHNPRAGKYLEFMCFLAERDIPVSLLPPADDEMERDEAIGTLEAYGFITQREEGESLDMHRLVRLAMWNWLRQEGRSQQIYNDVVLRLDEVFPFPEHENRGIWMKYMAHAQRVVESDEACDDEQAMSGLLFNVAEALFIQGRYEGAAKLYRETLEVKEKVLGKEHPDTLSSMNNLALVLDSMGKYEEALNHEQPGTCA</sequence>
<dbReference type="PANTHER" id="PTHR46082:SF6">
    <property type="entry name" value="AAA+ ATPASE DOMAIN-CONTAINING PROTEIN-RELATED"/>
    <property type="match status" value="1"/>
</dbReference>
<dbReference type="SUPFAM" id="SSF52540">
    <property type="entry name" value="P-loop containing nucleoside triphosphate hydrolases"/>
    <property type="match status" value="1"/>
</dbReference>
<dbReference type="HOGENOM" id="CLU_258562_0_0_1"/>
<protein>
    <recommendedName>
        <fullName evidence="2">NB-ARC domain-containing protein</fullName>
    </recommendedName>
</protein>
<feature type="compositionally biased region" description="Low complexity" evidence="1">
    <location>
        <begin position="245"/>
        <end position="258"/>
    </location>
</feature>
<dbReference type="Proteomes" id="UP000030751">
    <property type="component" value="Unassembled WGS sequence"/>
</dbReference>
<reference evidence="3" key="2">
    <citation type="submission" date="2012-05" db="EMBL/GenBank/DDBJ databases">
        <title>Annotation of the Genome Sequence of Fusarium oxysporum HDV247.</title>
        <authorList>
            <consortium name="The Broad Institute Genomics Platform"/>
            <person name="Ma L.-J."/>
            <person name="Corby-Kistler H."/>
            <person name="Broz K."/>
            <person name="Gale L.R."/>
            <person name="Jonkers W."/>
            <person name="O'Donnell K."/>
            <person name="Ploetz R."/>
            <person name="Steinberg C."/>
            <person name="Schwartz D.C."/>
            <person name="VanEtten H."/>
            <person name="Zhou S."/>
            <person name="Young S.K."/>
            <person name="Zeng Q."/>
            <person name="Gargeya S."/>
            <person name="Fitzgerald M."/>
            <person name="Abouelleil A."/>
            <person name="Alvarado L."/>
            <person name="Chapman S.B."/>
            <person name="Gainer-Dewar J."/>
            <person name="Goldberg J."/>
            <person name="Griggs A."/>
            <person name="Gujja S."/>
            <person name="Hansen M."/>
            <person name="Howarth C."/>
            <person name="Imamovic A."/>
            <person name="Ireland A."/>
            <person name="Larimer J."/>
            <person name="McCowan C."/>
            <person name="Murphy C."/>
            <person name="Pearson M."/>
            <person name="Poon T.W."/>
            <person name="Priest M."/>
            <person name="Roberts A."/>
            <person name="Saif S."/>
            <person name="Shea T."/>
            <person name="Sykes S."/>
            <person name="Wortman J."/>
            <person name="Nusbaum C."/>
            <person name="Birren B."/>
        </authorList>
    </citation>
    <scope>NUCLEOTIDE SEQUENCE</scope>
    <source>
        <strain evidence="3">HDV247</strain>
    </source>
</reference>
<dbReference type="Pfam" id="PF00931">
    <property type="entry name" value="NB-ARC"/>
    <property type="match status" value="1"/>
</dbReference>
<dbReference type="Pfam" id="PF13424">
    <property type="entry name" value="TPR_12"/>
    <property type="match status" value="1"/>
</dbReference>
<feature type="domain" description="NB-ARC" evidence="2">
    <location>
        <begin position="696"/>
        <end position="846"/>
    </location>
</feature>
<feature type="region of interest" description="Disordered" evidence="1">
    <location>
        <begin position="302"/>
        <end position="324"/>
    </location>
</feature>
<dbReference type="OrthoDB" id="20872at2759"/>
<dbReference type="PANTHER" id="PTHR46082">
    <property type="entry name" value="ATP/GTP-BINDING PROTEIN-RELATED"/>
    <property type="match status" value="1"/>
</dbReference>
<gene>
    <name evidence="3" type="ORF">FOVG_01376</name>
</gene>
<dbReference type="InterPro" id="IPR027417">
    <property type="entry name" value="P-loop_NTPase"/>
</dbReference>
<dbReference type="GO" id="GO:0043531">
    <property type="term" value="F:ADP binding"/>
    <property type="evidence" value="ECO:0007669"/>
    <property type="project" value="InterPro"/>
</dbReference>
<name>W9Q814_FUSOX</name>
<dbReference type="Gene3D" id="3.30.160.60">
    <property type="entry name" value="Classic Zinc Finger"/>
    <property type="match status" value="1"/>
</dbReference>
<dbReference type="EMBL" id="JH650968">
    <property type="protein sequence ID" value="EXA53638.1"/>
    <property type="molecule type" value="Genomic_DNA"/>
</dbReference>
<evidence type="ECO:0000256" key="1">
    <source>
        <dbReference type="SAM" id="MobiDB-lite"/>
    </source>
</evidence>
<dbReference type="AlphaFoldDB" id="W9Q814"/>
<feature type="region of interest" description="Disordered" evidence="1">
    <location>
        <begin position="238"/>
        <end position="261"/>
    </location>
</feature>
<dbReference type="InterPro" id="IPR053137">
    <property type="entry name" value="NLR-like"/>
</dbReference>
<dbReference type="SUPFAM" id="SSF48452">
    <property type="entry name" value="TPR-like"/>
    <property type="match status" value="1"/>
</dbReference>
<reference evidence="3" key="1">
    <citation type="submission" date="2011-10" db="EMBL/GenBank/DDBJ databases">
        <title>The Genome Sequence of Fusarium oxysporum HDV247.</title>
        <authorList>
            <consortium name="The Broad Institute Genome Sequencing Platform"/>
            <person name="Ma L.-J."/>
            <person name="Gale L.R."/>
            <person name="Schwartz D.C."/>
            <person name="Zhou S."/>
            <person name="Corby-Kistler H."/>
            <person name="Young S.K."/>
            <person name="Zeng Q."/>
            <person name="Gargeya S."/>
            <person name="Fitzgerald M."/>
            <person name="Haas B."/>
            <person name="Abouelleil A."/>
            <person name="Alvarado L."/>
            <person name="Arachchi H.M."/>
            <person name="Berlin A."/>
            <person name="Brown A."/>
            <person name="Chapman S.B."/>
            <person name="Chen Z."/>
            <person name="Dunbar C."/>
            <person name="Freedman E."/>
            <person name="Gearin G."/>
            <person name="Goldberg J."/>
            <person name="Griggs A."/>
            <person name="Gujja S."/>
            <person name="Heiman D."/>
            <person name="Howarth C."/>
            <person name="Larson L."/>
            <person name="Lui A."/>
            <person name="MacDonald P.J.P."/>
            <person name="Montmayeur A."/>
            <person name="Murphy C."/>
            <person name="Neiman D."/>
            <person name="Pearson M."/>
            <person name="Priest M."/>
            <person name="Roberts A."/>
            <person name="Saif S."/>
            <person name="Shea T."/>
            <person name="Shenoy N."/>
            <person name="Sisk P."/>
            <person name="Stolte C."/>
            <person name="Sykes S."/>
            <person name="Wortman J."/>
            <person name="Nusbaum C."/>
            <person name="Birren B."/>
        </authorList>
    </citation>
    <scope>NUCLEOTIDE SEQUENCE [LARGE SCALE GENOMIC DNA]</scope>
    <source>
        <strain evidence="3">HDV247</strain>
    </source>
</reference>
<evidence type="ECO:0000259" key="2">
    <source>
        <dbReference type="Pfam" id="PF00931"/>
    </source>
</evidence>
<organism evidence="3">
    <name type="scientific">Fusarium oxysporum f. sp. pisi HDV247</name>
    <dbReference type="NCBI Taxonomy" id="1080344"/>
    <lineage>
        <taxon>Eukaryota</taxon>
        <taxon>Fungi</taxon>
        <taxon>Dikarya</taxon>
        <taxon>Ascomycota</taxon>
        <taxon>Pezizomycotina</taxon>
        <taxon>Sordariomycetes</taxon>
        <taxon>Hypocreomycetidae</taxon>
        <taxon>Hypocreales</taxon>
        <taxon>Nectriaceae</taxon>
        <taxon>Fusarium</taxon>
        <taxon>Fusarium oxysporum species complex</taxon>
    </lineage>
</organism>
<dbReference type="Gene3D" id="1.25.40.10">
    <property type="entry name" value="Tetratricopeptide repeat domain"/>
    <property type="match status" value="1"/>
</dbReference>
<accession>W9Q814</accession>
<dbReference type="InterPro" id="IPR011990">
    <property type="entry name" value="TPR-like_helical_dom_sf"/>
</dbReference>
<dbReference type="InterPro" id="IPR002182">
    <property type="entry name" value="NB-ARC"/>
</dbReference>
<evidence type="ECO:0000313" key="3">
    <source>
        <dbReference type="EMBL" id="EXA53638.1"/>
    </source>
</evidence>
<dbReference type="Gene3D" id="3.40.50.300">
    <property type="entry name" value="P-loop containing nucleotide triphosphate hydrolases"/>
    <property type="match status" value="1"/>
</dbReference>
<proteinExistence type="predicted"/>